<keyword evidence="2" id="KW-0732">Signal</keyword>
<dbReference type="InterPro" id="IPR004852">
    <property type="entry name" value="Di-haem_cyt_c_peroxidsae"/>
</dbReference>
<dbReference type="InterPro" id="IPR051395">
    <property type="entry name" value="Cytochrome_c_Peroxidase/MauG"/>
</dbReference>
<comment type="subcellular location">
    <subcellularLocation>
        <location evidence="1">Cell envelope</location>
    </subcellularLocation>
</comment>
<protein>
    <submittedName>
        <fullName evidence="5">Cytochrome-c peroxidase</fullName>
    </submittedName>
</protein>
<dbReference type="GO" id="GO:0004601">
    <property type="term" value="F:peroxidase activity"/>
    <property type="evidence" value="ECO:0007669"/>
    <property type="project" value="UniProtKB-KW"/>
</dbReference>
<name>A0ABW5UAS6_9SPHI</name>
<dbReference type="Pfam" id="PF03150">
    <property type="entry name" value="CCP_MauG"/>
    <property type="match status" value="1"/>
</dbReference>
<dbReference type="PIRSF" id="PIRSF000294">
    <property type="entry name" value="Cytochrome-c_peroxidase"/>
    <property type="match status" value="1"/>
</dbReference>
<gene>
    <name evidence="5" type="ORF">ACFSQ6_04165</name>
</gene>
<dbReference type="SUPFAM" id="SSF46626">
    <property type="entry name" value="Cytochrome c"/>
    <property type="match status" value="2"/>
</dbReference>
<dbReference type="Proteomes" id="UP001597418">
    <property type="component" value="Unassembled WGS sequence"/>
</dbReference>
<evidence type="ECO:0000259" key="4">
    <source>
        <dbReference type="Pfam" id="PF03150"/>
    </source>
</evidence>
<keyword evidence="6" id="KW-1185">Reference proteome</keyword>
<dbReference type="PANTHER" id="PTHR30600">
    <property type="entry name" value="CYTOCHROME C PEROXIDASE-RELATED"/>
    <property type="match status" value="1"/>
</dbReference>
<evidence type="ECO:0000313" key="6">
    <source>
        <dbReference type="Proteomes" id="UP001597418"/>
    </source>
</evidence>
<dbReference type="InterPro" id="IPR036909">
    <property type="entry name" value="Cyt_c-like_dom_sf"/>
</dbReference>
<evidence type="ECO:0000256" key="2">
    <source>
        <dbReference type="ARBA" id="ARBA00022729"/>
    </source>
</evidence>
<keyword evidence="5" id="KW-0575">Peroxidase</keyword>
<dbReference type="EMBL" id="JBHUMB010000006">
    <property type="protein sequence ID" value="MFD2742582.1"/>
    <property type="molecule type" value="Genomic_DNA"/>
</dbReference>
<dbReference type="Gene3D" id="1.10.760.10">
    <property type="entry name" value="Cytochrome c-like domain"/>
    <property type="match status" value="2"/>
</dbReference>
<proteinExistence type="predicted"/>
<evidence type="ECO:0000256" key="1">
    <source>
        <dbReference type="ARBA" id="ARBA00004196"/>
    </source>
</evidence>
<accession>A0ABW5UAS6</accession>
<dbReference type="RefSeq" id="WP_082785010.1">
    <property type="nucleotide sequence ID" value="NZ_JBHUMB010000006.1"/>
</dbReference>
<keyword evidence="3" id="KW-0560">Oxidoreductase</keyword>
<evidence type="ECO:0000313" key="5">
    <source>
        <dbReference type="EMBL" id="MFD2742582.1"/>
    </source>
</evidence>
<comment type="caution">
    <text evidence="5">The sequence shown here is derived from an EMBL/GenBank/DDBJ whole genome shotgun (WGS) entry which is preliminary data.</text>
</comment>
<feature type="domain" description="Di-haem cytochrome c peroxidase" evidence="4">
    <location>
        <begin position="56"/>
        <end position="206"/>
    </location>
</feature>
<organism evidence="5 6">
    <name type="scientific">Sphingobacterium populi</name>
    <dbReference type="NCBI Taxonomy" id="1812824"/>
    <lineage>
        <taxon>Bacteria</taxon>
        <taxon>Pseudomonadati</taxon>
        <taxon>Bacteroidota</taxon>
        <taxon>Sphingobacteriia</taxon>
        <taxon>Sphingobacteriales</taxon>
        <taxon>Sphingobacteriaceae</taxon>
        <taxon>Sphingobacterium</taxon>
    </lineage>
</organism>
<reference evidence="6" key="1">
    <citation type="journal article" date="2019" name="Int. J. Syst. Evol. Microbiol.">
        <title>The Global Catalogue of Microorganisms (GCM) 10K type strain sequencing project: providing services to taxonomists for standard genome sequencing and annotation.</title>
        <authorList>
            <consortium name="The Broad Institute Genomics Platform"/>
            <consortium name="The Broad Institute Genome Sequencing Center for Infectious Disease"/>
            <person name="Wu L."/>
            <person name="Ma J."/>
        </authorList>
    </citation>
    <scope>NUCLEOTIDE SEQUENCE [LARGE SCALE GENOMIC DNA]</scope>
    <source>
        <strain evidence="6">KCTC 42247</strain>
    </source>
</reference>
<sequence length="360" mass="40363">MRILIGVVLFFAQVSCAKDDAYLRDVEEYGNRPFEFKVPAYFPEPTVMPSNPLTEAGVALGRQLFYEPLLSGNKKVSCATCHHQDKAFADGLVLSNTGMSGKSLERHSPVLFNLAWTGNDSGFFWDGGAKNLESQVLAPLTHPDEMNIYFPEMVDRLAAIPEYVRLFERAFHEVPTYTGVAKAIAQFQRSIVSANSPYDRYRRGEDRTALGESALRGLALVRQKCGSCHAGELFTDNEFHNNGLDASFTNDAHEELYYGRFRITRNPADMGAFKTPSLRNVMVSAPYMHDGRLAEIGDVFNHYRYGVQAGATTDRRLYQPDGRIGIPISDEEVRDMMTFLHSLTDESFLHNASYSNPTNK</sequence>
<dbReference type="InterPro" id="IPR026259">
    <property type="entry name" value="MauG/Cytc_peroxidase"/>
</dbReference>
<evidence type="ECO:0000256" key="3">
    <source>
        <dbReference type="ARBA" id="ARBA00023002"/>
    </source>
</evidence>